<gene>
    <name evidence="2" type="ORF">GUJ93_ZPchr0001g32688</name>
</gene>
<protein>
    <submittedName>
        <fullName evidence="2">Uncharacterized protein</fullName>
    </submittedName>
</protein>
<keyword evidence="1" id="KW-0472">Membrane</keyword>
<evidence type="ECO:0000256" key="1">
    <source>
        <dbReference type="SAM" id="Phobius"/>
    </source>
</evidence>
<reference evidence="2" key="2">
    <citation type="submission" date="2021-02" db="EMBL/GenBank/DDBJ databases">
        <authorList>
            <person name="Kimball J.A."/>
            <person name="Haas M.W."/>
            <person name="Macchietto M."/>
            <person name="Kono T."/>
            <person name="Duquette J."/>
            <person name="Shao M."/>
        </authorList>
    </citation>
    <scope>NUCLEOTIDE SEQUENCE</scope>
    <source>
        <tissue evidence="2">Fresh leaf tissue</tissue>
    </source>
</reference>
<comment type="caution">
    <text evidence="2">The sequence shown here is derived from an EMBL/GenBank/DDBJ whole genome shotgun (WGS) entry which is preliminary data.</text>
</comment>
<accession>A0A8J5SGQ5</accession>
<keyword evidence="1" id="KW-1133">Transmembrane helix</keyword>
<evidence type="ECO:0000313" key="3">
    <source>
        <dbReference type="Proteomes" id="UP000729402"/>
    </source>
</evidence>
<dbReference type="AlphaFoldDB" id="A0A8J5SGQ5"/>
<evidence type="ECO:0000313" key="2">
    <source>
        <dbReference type="EMBL" id="KAG8055539.1"/>
    </source>
</evidence>
<reference evidence="2" key="1">
    <citation type="journal article" date="2021" name="bioRxiv">
        <title>Whole Genome Assembly and Annotation of Northern Wild Rice, Zizania palustris L., Supports a Whole Genome Duplication in the Zizania Genus.</title>
        <authorList>
            <person name="Haas M."/>
            <person name="Kono T."/>
            <person name="Macchietto M."/>
            <person name="Millas R."/>
            <person name="McGilp L."/>
            <person name="Shao M."/>
            <person name="Duquette J."/>
            <person name="Hirsch C.N."/>
            <person name="Kimball J."/>
        </authorList>
    </citation>
    <scope>NUCLEOTIDE SEQUENCE</scope>
    <source>
        <tissue evidence="2">Fresh leaf tissue</tissue>
    </source>
</reference>
<keyword evidence="1" id="KW-0812">Transmembrane</keyword>
<feature type="transmembrane region" description="Helical" evidence="1">
    <location>
        <begin position="41"/>
        <end position="61"/>
    </location>
</feature>
<organism evidence="2 3">
    <name type="scientific">Zizania palustris</name>
    <name type="common">Northern wild rice</name>
    <dbReference type="NCBI Taxonomy" id="103762"/>
    <lineage>
        <taxon>Eukaryota</taxon>
        <taxon>Viridiplantae</taxon>
        <taxon>Streptophyta</taxon>
        <taxon>Embryophyta</taxon>
        <taxon>Tracheophyta</taxon>
        <taxon>Spermatophyta</taxon>
        <taxon>Magnoliopsida</taxon>
        <taxon>Liliopsida</taxon>
        <taxon>Poales</taxon>
        <taxon>Poaceae</taxon>
        <taxon>BOP clade</taxon>
        <taxon>Oryzoideae</taxon>
        <taxon>Oryzeae</taxon>
        <taxon>Zizaniinae</taxon>
        <taxon>Zizania</taxon>
    </lineage>
</organism>
<name>A0A8J5SGQ5_ZIZPA</name>
<keyword evidence="3" id="KW-1185">Reference proteome</keyword>
<proteinExistence type="predicted"/>
<dbReference type="EMBL" id="JAAALK010000288">
    <property type="protein sequence ID" value="KAG8055539.1"/>
    <property type="molecule type" value="Genomic_DNA"/>
</dbReference>
<sequence>MVQEIAMYGSGVAKEESSGNQGGSILGEMAGTSYISGSSIIGRWILVACAECAAAVIWVWLAQGKAALPWRDVGVDTIFVRIFRTHKKKEIRYSVNNHWKSSKSKISDLPRPQS</sequence>
<dbReference type="Proteomes" id="UP000729402">
    <property type="component" value="Unassembled WGS sequence"/>
</dbReference>